<dbReference type="InterPro" id="IPR036291">
    <property type="entry name" value="NAD(P)-bd_dom_sf"/>
</dbReference>
<dbReference type="GeneID" id="9526405"/>
<dbReference type="GO" id="GO:0000166">
    <property type="term" value="F:nucleotide binding"/>
    <property type="evidence" value="ECO:0007669"/>
    <property type="project" value="InterPro"/>
</dbReference>
<dbReference type="AlphaFoldDB" id="D4B1H4"/>
<sequence length="467" mass="51796">MRGHRYQLQPQLSAPASFQLHLNSGTRSSPSANKLASKPPYHPQNNQYHSLNPELKLSHICLKMAFRKVKVGIIGYVTIHVVERPCSSNIFGPSLTTSFYLYSFRSCGEVSQVIHIPNFLHLSDIFIVTYLCDISAMALEHCKSKISNPHLQTTKNAEELCQSQEVEVVLVASNDAYHVPHTLLALKYNKFVFCEKPMALSLKDAEAVLEAEKLSSGRVMVGYMRRYAGAFVDAINEIGGIGGVTHATVRDILGPNSCFIAQSGTFPKKFSDHNENDAVELATMTSQALEQALSVELGIPVNPTTANMWKHLSGLASHDLSAMRECLGVPNRVLGASICSDTGPQFWSALFKYPGFAVSYESGWDEIPRFDASIEVFGRTKTVKICYDTPYVKGLPTTMVVRQLGPNGEYIESTVRKTYEDPFTLEMKELYEAVVNENKIIKTTATDAVADIKIFQMIMKTGYEQSL</sequence>
<reference evidence="3" key="1">
    <citation type="journal article" date="2011" name="Genome Biol.">
        <title>Comparative and functional genomics provide insights into the pathogenicity of dermatophytic fungi.</title>
        <authorList>
            <person name="Burmester A."/>
            <person name="Shelest E."/>
            <person name="Gloeckner G."/>
            <person name="Heddergott C."/>
            <person name="Schindler S."/>
            <person name="Staib P."/>
            <person name="Heidel A."/>
            <person name="Felder M."/>
            <person name="Petzold A."/>
            <person name="Szafranski K."/>
            <person name="Feuermann M."/>
            <person name="Pedruzzi I."/>
            <person name="Priebe S."/>
            <person name="Groth M."/>
            <person name="Winkler R."/>
            <person name="Li W."/>
            <person name="Kniemeyer O."/>
            <person name="Schroeckh V."/>
            <person name="Hertweck C."/>
            <person name="Hube B."/>
            <person name="White T.C."/>
            <person name="Platzer M."/>
            <person name="Guthke R."/>
            <person name="Heitman J."/>
            <person name="Woestemeyer J."/>
            <person name="Zipfel P.F."/>
            <person name="Monod M."/>
            <person name="Brakhage A.A."/>
        </authorList>
    </citation>
    <scope>NUCLEOTIDE SEQUENCE [LARGE SCALE GENOMIC DNA]</scope>
    <source>
        <strain evidence="3">ATCC MYA-4681 / CBS 112371</strain>
    </source>
</reference>
<evidence type="ECO:0000259" key="1">
    <source>
        <dbReference type="Pfam" id="PF01408"/>
    </source>
</evidence>
<keyword evidence="3" id="KW-1185">Reference proteome</keyword>
<dbReference type="Gene3D" id="3.30.360.10">
    <property type="entry name" value="Dihydrodipicolinate Reductase, domain 2"/>
    <property type="match status" value="1"/>
</dbReference>
<evidence type="ECO:0000313" key="2">
    <source>
        <dbReference type="EMBL" id="EFE30813.1"/>
    </source>
</evidence>
<dbReference type="PANTHER" id="PTHR42840:SF7">
    <property type="entry name" value="BINDING ROSSMANN FOLD OXIDOREDUCTASE, PUTATIVE (AFU_ORTHOLOGUE AFUA_4G10190)-RELATED"/>
    <property type="match status" value="1"/>
</dbReference>
<dbReference type="eggNOG" id="ENOG502QTKU">
    <property type="taxonomic scope" value="Eukaryota"/>
</dbReference>
<dbReference type="Proteomes" id="UP000008866">
    <property type="component" value="Unassembled WGS sequence"/>
</dbReference>
<organism evidence="2 3">
    <name type="scientific">Arthroderma benhamiae (strain ATCC MYA-4681 / CBS 112371)</name>
    <name type="common">Trichophyton mentagrophytes</name>
    <dbReference type="NCBI Taxonomy" id="663331"/>
    <lineage>
        <taxon>Eukaryota</taxon>
        <taxon>Fungi</taxon>
        <taxon>Dikarya</taxon>
        <taxon>Ascomycota</taxon>
        <taxon>Pezizomycotina</taxon>
        <taxon>Eurotiomycetes</taxon>
        <taxon>Eurotiomycetidae</taxon>
        <taxon>Onygenales</taxon>
        <taxon>Arthrodermataceae</taxon>
        <taxon>Trichophyton</taxon>
    </lineage>
</organism>
<feature type="domain" description="Gfo/Idh/MocA-like oxidoreductase N-terminal" evidence="1">
    <location>
        <begin position="115"/>
        <end position="223"/>
    </location>
</feature>
<dbReference type="GO" id="GO:0006740">
    <property type="term" value="P:NADPH regeneration"/>
    <property type="evidence" value="ECO:0007669"/>
    <property type="project" value="TreeGrafter"/>
</dbReference>
<dbReference type="KEGG" id="abe:ARB_02303"/>
<evidence type="ECO:0000313" key="3">
    <source>
        <dbReference type="Proteomes" id="UP000008866"/>
    </source>
</evidence>
<dbReference type="GO" id="GO:0005737">
    <property type="term" value="C:cytoplasm"/>
    <property type="evidence" value="ECO:0007669"/>
    <property type="project" value="TreeGrafter"/>
</dbReference>
<dbReference type="SUPFAM" id="SSF51735">
    <property type="entry name" value="NAD(P)-binding Rossmann-fold domains"/>
    <property type="match status" value="1"/>
</dbReference>
<dbReference type="HOGENOM" id="CLU_028866_0_0_1"/>
<dbReference type="Gene3D" id="3.40.50.720">
    <property type="entry name" value="NAD(P)-binding Rossmann-like Domain"/>
    <property type="match status" value="1"/>
</dbReference>
<dbReference type="RefSeq" id="XP_003011453.1">
    <property type="nucleotide sequence ID" value="XM_003011407.1"/>
</dbReference>
<dbReference type="InterPro" id="IPR000683">
    <property type="entry name" value="Gfo/Idh/MocA-like_OxRdtase_N"/>
</dbReference>
<accession>D4B1H4</accession>
<dbReference type="PANTHER" id="PTHR42840">
    <property type="entry name" value="NAD(P)-BINDING ROSSMANN-FOLD SUPERFAMILY PROTEIN-RELATED"/>
    <property type="match status" value="1"/>
</dbReference>
<dbReference type="EMBL" id="ABSU01000026">
    <property type="protein sequence ID" value="EFE30813.1"/>
    <property type="molecule type" value="Genomic_DNA"/>
</dbReference>
<gene>
    <name evidence="2" type="ORF">ARB_02303</name>
</gene>
<dbReference type="Pfam" id="PF01408">
    <property type="entry name" value="GFO_IDH_MocA"/>
    <property type="match status" value="1"/>
</dbReference>
<proteinExistence type="predicted"/>
<protein>
    <submittedName>
        <fullName evidence="2">NAD binding Rossmann fold oxidoreductase, putative</fullName>
    </submittedName>
</protein>
<dbReference type="OMA" id="EITQVAH"/>
<comment type="caution">
    <text evidence="2">The sequence shown here is derived from an EMBL/GenBank/DDBJ whole genome shotgun (WGS) entry which is preliminary data.</text>
</comment>
<dbReference type="GO" id="GO:0016491">
    <property type="term" value="F:oxidoreductase activity"/>
    <property type="evidence" value="ECO:0007669"/>
    <property type="project" value="TreeGrafter"/>
</dbReference>
<name>D4B1H4_ARTBC</name>
<dbReference type="STRING" id="663331.D4B1H4"/>